<protein>
    <submittedName>
        <fullName evidence="3">Pseudouridine synthase</fullName>
    </submittedName>
</protein>
<dbReference type="InterPro" id="IPR006224">
    <property type="entry name" value="PsdUridine_synth_RluA-like_CS"/>
</dbReference>
<keyword evidence="4" id="KW-1185">Reference proteome</keyword>
<dbReference type="Proteomes" id="UP001065174">
    <property type="component" value="Chromosome"/>
</dbReference>
<feature type="domain" description="Pseudouridine synthase RsuA/RluA-like" evidence="2">
    <location>
        <begin position="366"/>
        <end position="513"/>
    </location>
</feature>
<dbReference type="SUPFAM" id="SSF55120">
    <property type="entry name" value="Pseudouridine synthase"/>
    <property type="match status" value="1"/>
</dbReference>
<dbReference type="InterPro" id="IPR020103">
    <property type="entry name" value="PsdUridine_synth_cat_dom_sf"/>
</dbReference>
<proteinExistence type="predicted"/>
<dbReference type="InterPro" id="IPR006145">
    <property type="entry name" value="PsdUridine_synth_RsuA/RluA"/>
</dbReference>
<evidence type="ECO:0000313" key="3">
    <source>
        <dbReference type="EMBL" id="UXP31317.1"/>
    </source>
</evidence>
<accession>A0ABY6CLG1</accession>
<evidence type="ECO:0000313" key="4">
    <source>
        <dbReference type="Proteomes" id="UP001065174"/>
    </source>
</evidence>
<dbReference type="CDD" id="cd02869">
    <property type="entry name" value="PseudoU_synth_RluA_like"/>
    <property type="match status" value="1"/>
</dbReference>
<evidence type="ECO:0000259" key="2">
    <source>
        <dbReference type="Pfam" id="PF00849"/>
    </source>
</evidence>
<dbReference type="PROSITE" id="PS01129">
    <property type="entry name" value="PSI_RLU"/>
    <property type="match status" value="1"/>
</dbReference>
<organism evidence="3 4">
    <name type="scientific">Reichenbachiella agarivorans</name>
    <dbReference type="NCBI Taxonomy" id="2979464"/>
    <lineage>
        <taxon>Bacteria</taxon>
        <taxon>Pseudomonadati</taxon>
        <taxon>Bacteroidota</taxon>
        <taxon>Cytophagia</taxon>
        <taxon>Cytophagales</taxon>
        <taxon>Reichenbachiellaceae</taxon>
        <taxon>Reichenbachiella</taxon>
    </lineage>
</organism>
<name>A0ABY6CLG1_9BACT</name>
<gene>
    <name evidence="3" type="ORF">N6H18_13260</name>
</gene>
<dbReference type="Pfam" id="PF00849">
    <property type="entry name" value="PseudoU_synth_2"/>
    <property type="match status" value="1"/>
</dbReference>
<dbReference type="PANTHER" id="PTHR21600:SF89">
    <property type="entry name" value="RIBOSOMAL LARGE SUBUNIT PSEUDOURIDINE SYNTHASE A"/>
    <property type="match status" value="1"/>
</dbReference>
<reference evidence="3" key="1">
    <citation type="submission" date="2022-09" db="EMBL/GenBank/DDBJ databases">
        <title>Comparative genomics and taxonomic characterization of three novel marine species of genus Reichenbachiella exhibiting antioxidant and polysaccharide degradation activities.</title>
        <authorList>
            <person name="Muhammad N."/>
            <person name="Lee Y.-J."/>
            <person name="Ko J."/>
            <person name="Kim S.-G."/>
        </authorList>
    </citation>
    <scope>NUCLEOTIDE SEQUENCE</scope>
    <source>
        <strain evidence="3">BKB1-1</strain>
    </source>
</reference>
<dbReference type="Gene3D" id="3.30.2350.10">
    <property type="entry name" value="Pseudouridine synthase"/>
    <property type="match status" value="1"/>
</dbReference>
<dbReference type="RefSeq" id="WP_262308756.1">
    <property type="nucleotide sequence ID" value="NZ_CP106679.1"/>
</dbReference>
<sequence length="560" mass="64479">MMEEKCFTYFQESIDSYSLPARFTYPFYYEPHPLCLLAVKELQQHLQTQTEWTHEFGIEGHVEGINIGKMFGVLLVQNQRGEIGYLSAFSGKLAGSNHHAKFVPPVVDILLEESFFRKEEKVIMAINQQIDTIQKSETYLACRKRWEDENKLAVQEIESLREKVREAKAHRKMRRQQGEQELSPADFEALLGQLGRESVQGHFELKDLNRNWKLRLSARQEELEVFESQIKQLKEKRRSKSGALQQKIFDQYQFLNREGKSKSLHSIFENTTLKVPPSGAGECAAPKMLQYAFKHGMKPLALAEFWWGQSPNSEIRKHGYFYPCCKGKCEPILSHMLAGMEMDESPILSVSTTEKTIETIYEDEEMLVINKPADFLSVPGRSTADSVYARMMNRYPHATGPVMVHRLDRATSGLMLIAKTKDTHKALQDQFLTNGIKKRYVALLKGLVTGDEGTIDLPLRVDLDDRPRQLVCYEYGKPALTKWKVISRENNQTRIHFYPITGRTHQLRMHAAHADGLNHPIVGDELYGKKSDRLYLHAEAVEFIHPVLQQRMSFEVPAEF</sequence>
<keyword evidence="1" id="KW-0175">Coiled coil</keyword>
<evidence type="ECO:0000256" key="1">
    <source>
        <dbReference type="SAM" id="Coils"/>
    </source>
</evidence>
<dbReference type="InterPro" id="IPR050188">
    <property type="entry name" value="RluA_PseudoU_synthase"/>
</dbReference>
<feature type="coiled-coil region" evidence="1">
    <location>
        <begin position="143"/>
        <end position="177"/>
    </location>
</feature>
<dbReference type="PANTHER" id="PTHR21600">
    <property type="entry name" value="MITOCHONDRIAL RNA PSEUDOURIDINE SYNTHASE"/>
    <property type="match status" value="1"/>
</dbReference>
<dbReference type="EMBL" id="CP106679">
    <property type="protein sequence ID" value="UXP31317.1"/>
    <property type="molecule type" value="Genomic_DNA"/>
</dbReference>